<dbReference type="SUPFAM" id="SSF46785">
    <property type="entry name" value="Winged helix' DNA-binding domain"/>
    <property type="match status" value="1"/>
</dbReference>
<evidence type="ECO:0000256" key="1">
    <source>
        <dbReference type="ARBA" id="ARBA00009437"/>
    </source>
</evidence>
<comment type="similarity">
    <text evidence="1">Belongs to the LysR transcriptional regulatory family.</text>
</comment>
<dbReference type="GeneID" id="96289444"/>
<keyword evidence="2" id="KW-0805">Transcription regulation</keyword>
<organism evidence="6 7">
    <name type="scientific">Streptomyces xanthochromogenes</name>
    <dbReference type="NCBI Taxonomy" id="67384"/>
    <lineage>
        <taxon>Bacteria</taxon>
        <taxon>Bacillati</taxon>
        <taxon>Actinomycetota</taxon>
        <taxon>Actinomycetes</taxon>
        <taxon>Kitasatosporales</taxon>
        <taxon>Streptomycetaceae</taxon>
        <taxon>Streptomyces</taxon>
    </lineage>
</organism>
<dbReference type="Gene3D" id="1.10.10.10">
    <property type="entry name" value="Winged helix-like DNA-binding domain superfamily/Winged helix DNA-binding domain"/>
    <property type="match status" value="1"/>
</dbReference>
<protein>
    <recommendedName>
        <fullName evidence="5">HTH lysR-type domain-containing protein</fullName>
    </recommendedName>
</protein>
<sequence length="293" mass="30139">MDPHLLRSFVAVVERGSFSAAAQALGYTQSAVSQHIAALEADLGTPLLRRRPVGPTEAGERLMEHARPLLLRLEAARADLARLTRVRPARLTLACAPAALTPALADALAGLRRAAPGLAVEVRVLGRDEAVRAVLTGAADLALVTGAAAPSDPLPLPDAGPMTTRAAAEEPLAVLLPASHPLAGRPALRLTDLADARWIDAPDTAVPLAELRAAARSDGFEAQVTYGGTDLRGLGMLVAAGHGLAALAPGVAEGLAGTVAVRVSAPRLVHRTEIVHPRDPDEPVRALVAALTG</sequence>
<keyword evidence="7" id="KW-1185">Reference proteome</keyword>
<accession>A0ABQ2ZTM5</accession>
<reference evidence="7" key="1">
    <citation type="journal article" date="2019" name="Int. J. Syst. Evol. Microbiol.">
        <title>The Global Catalogue of Microorganisms (GCM) 10K type strain sequencing project: providing services to taxonomists for standard genome sequencing and annotation.</title>
        <authorList>
            <consortium name="The Broad Institute Genomics Platform"/>
            <consortium name="The Broad Institute Genome Sequencing Center for Infectious Disease"/>
            <person name="Wu L."/>
            <person name="Ma J."/>
        </authorList>
    </citation>
    <scope>NUCLEOTIDE SEQUENCE [LARGE SCALE GENOMIC DNA]</scope>
    <source>
        <strain evidence="7">JCM 4594</strain>
    </source>
</reference>
<dbReference type="PANTHER" id="PTHR30346">
    <property type="entry name" value="TRANSCRIPTIONAL DUAL REGULATOR HCAR-RELATED"/>
    <property type="match status" value="1"/>
</dbReference>
<name>A0ABQ2ZTM5_9ACTN</name>
<comment type="caution">
    <text evidence="6">The sequence shown here is derived from an EMBL/GenBank/DDBJ whole genome shotgun (WGS) entry which is preliminary data.</text>
</comment>
<dbReference type="RefSeq" id="WP_190026566.1">
    <property type="nucleotide sequence ID" value="NZ_BMUU01000002.1"/>
</dbReference>
<dbReference type="InterPro" id="IPR000847">
    <property type="entry name" value="LysR_HTH_N"/>
</dbReference>
<dbReference type="EMBL" id="BMUU01000002">
    <property type="protein sequence ID" value="GGY22331.1"/>
    <property type="molecule type" value="Genomic_DNA"/>
</dbReference>
<evidence type="ECO:0000313" key="7">
    <source>
        <dbReference type="Proteomes" id="UP000600946"/>
    </source>
</evidence>
<dbReference type="Pfam" id="PF03466">
    <property type="entry name" value="LysR_substrate"/>
    <property type="match status" value="1"/>
</dbReference>
<feature type="domain" description="HTH lysR-type" evidence="5">
    <location>
        <begin position="1"/>
        <end position="56"/>
    </location>
</feature>
<dbReference type="PRINTS" id="PR00039">
    <property type="entry name" value="HTHLYSR"/>
</dbReference>
<dbReference type="PANTHER" id="PTHR30346:SF29">
    <property type="entry name" value="LYSR SUBSTRATE-BINDING"/>
    <property type="match status" value="1"/>
</dbReference>
<evidence type="ECO:0000259" key="5">
    <source>
        <dbReference type="PROSITE" id="PS50931"/>
    </source>
</evidence>
<evidence type="ECO:0000256" key="3">
    <source>
        <dbReference type="ARBA" id="ARBA00023125"/>
    </source>
</evidence>
<keyword evidence="3" id="KW-0238">DNA-binding</keyword>
<proteinExistence type="inferred from homology"/>
<dbReference type="Pfam" id="PF00126">
    <property type="entry name" value="HTH_1"/>
    <property type="match status" value="1"/>
</dbReference>
<dbReference type="SUPFAM" id="SSF53850">
    <property type="entry name" value="Periplasmic binding protein-like II"/>
    <property type="match status" value="1"/>
</dbReference>
<keyword evidence="4" id="KW-0804">Transcription</keyword>
<dbReference type="InterPro" id="IPR036390">
    <property type="entry name" value="WH_DNA-bd_sf"/>
</dbReference>
<evidence type="ECO:0000313" key="6">
    <source>
        <dbReference type="EMBL" id="GGY22331.1"/>
    </source>
</evidence>
<evidence type="ECO:0000256" key="4">
    <source>
        <dbReference type="ARBA" id="ARBA00023163"/>
    </source>
</evidence>
<dbReference type="InterPro" id="IPR036388">
    <property type="entry name" value="WH-like_DNA-bd_sf"/>
</dbReference>
<dbReference type="PROSITE" id="PS50931">
    <property type="entry name" value="HTH_LYSR"/>
    <property type="match status" value="1"/>
</dbReference>
<dbReference type="InterPro" id="IPR005119">
    <property type="entry name" value="LysR_subst-bd"/>
</dbReference>
<evidence type="ECO:0000256" key="2">
    <source>
        <dbReference type="ARBA" id="ARBA00023015"/>
    </source>
</evidence>
<gene>
    <name evidence="6" type="ORF">GCM10010326_14420</name>
</gene>
<dbReference type="Proteomes" id="UP000600946">
    <property type="component" value="Unassembled WGS sequence"/>
</dbReference>
<dbReference type="Gene3D" id="3.40.190.290">
    <property type="match status" value="1"/>
</dbReference>